<keyword evidence="5" id="KW-0809">Transit peptide</keyword>
<organism evidence="11 12">
    <name type="scientific">Cyanidiococcus yangmingshanensis</name>
    <dbReference type="NCBI Taxonomy" id="2690220"/>
    <lineage>
        <taxon>Eukaryota</taxon>
        <taxon>Rhodophyta</taxon>
        <taxon>Bangiophyceae</taxon>
        <taxon>Cyanidiales</taxon>
        <taxon>Cyanidiaceae</taxon>
        <taxon>Cyanidiococcus</taxon>
    </lineage>
</organism>
<reference evidence="11 12" key="1">
    <citation type="journal article" date="2020" name="J. Phycol.">
        <title>Comparative genome analysis reveals Cyanidiococcus gen. nov., a new extremophilic red algal genus sister to Cyanidioschyzon (Cyanidioschyzonaceae, Rhodophyta).</title>
        <authorList>
            <person name="Liu S.-L."/>
            <person name="Chiang Y.-R."/>
            <person name="Yoon H.S."/>
            <person name="Fu H.-Y."/>
        </authorList>
    </citation>
    <scope>NUCLEOTIDE SEQUENCE [LARGE SCALE GENOMIC DNA]</scope>
    <source>
        <strain evidence="11 12">THAL066</strain>
    </source>
</reference>
<evidence type="ECO:0000313" key="11">
    <source>
        <dbReference type="EMBL" id="KAF6002606.1"/>
    </source>
</evidence>
<gene>
    <name evidence="11" type="primary">MRS2_1</name>
    <name evidence="11" type="ORF">F1559_000282</name>
</gene>
<dbReference type="OrthoDB" id="10596643at2759"/>
<evidence type="ECO:0000256" key="6">
    <source>
        <dbReference type="ARBA" id="ARBA00022989"/>
    </source>
</evidence>
<keyword evidence="4" id="KW-0460">Magnesium</keyword>
<keyword evidence="12" id="KW-1185">Reference proteome</keyword>
<protein>
    <submittedName>
        <fullName evidence="11">Magnesium ion transporter</fullName>
    </submittedName>
</protein>
<dbReference type="PANTHER" id="PTHR13890">
    <property type="entry name" value="RNA SPLICING PROTEIN MRS2, MITOCHONDRIAL"/>
    <property type="match status" value="1"/>
</dbReference>
<comment type="subcellular location">
    <subcellularLocation>
        <location evidence="1">Membrane</location>
        <topology evidence="1">Multi-pass membrane protein</topology>
    </subcellularLocation>
</comment>
<evidence type="ECO:0000256" key="10">
    <source>
        <dbReference type="SAM" id="Phobius"/>
    </source>
</evidence>
<evidence type="ECO:0000256" key="1">
    <source>
        <dbReference type="ARBA" id="ARBA00004141"/>
    </source>
</evidence>
<name>A0A7J7IHL5_9RHOD</name>
<feature type="region of interest" description="Disordered" evidence="9">
    <location>
        <begin position="1"/>
        <end position="22"/>
    </location>
</feature>
<dbReference type="AlphaFoldDB" id="A0A7J7IHL5"/>
<feature type="transmembrane region" description="Helical" evidence="10">
    <location>
        <begin position="452"/>
        <end position="474"/>
    </location>
</feature>
<dbReference type="GO" id="GO:0016020">
    <property type="term" value="C:membrane"/>
    <property type="evidence" value="ECO:0007669"/>
    <property type="project" value="UniProtKB-SubCell"/>
</dbReference>
<dbReference type="Gene3D" id="1.20.58.340">
    <property type="entry name" value="Magnesium transport protein CorA, transmembrane region"/>
    <property type="match status" value="1"/>
</dbReference>
<evidence type="ECO:0000256" key="8">
    <source>
        <dbReference type="ARBA" id="ARBA00023136"/>
    </source>
</evidence>
<evidence type="ECO:0000256" key="3">
    <source>
        <dbReference type="ARBA" id="ARBA00022692"/>
    </source>
</evidence>
<dbReference type="EMBL" id="VWRR01000009">
    <property type="protein sequence ID" value="KAF6002606.1"/>
    <property type="molecule type" value="Genomic_DNA"/>
</dbReference>
<evidence type="ECO:0000256" key="7">
    <source>
        <dbReference type="ARBA" id="ARBA00023065"/>
    </source>
</evidence>
<evidence type="ECO:0000256" key="4">
    <source>
        <dbReference type="ARBA" id="ARBA00022842"/>
    </source>
</evidence>
<accession>A0A7J7IHL5</accession>
<proteinExistence type="predicted"/>
<sequence>MAGKGHRACTGRDDEQPRGQPHRHWFPANSCASCSATLGASLESGSLRRIVQNPASRLANLIETYEDTWAPACTDRTPGALGSIPRSEPCYRFHEYRAGGGTRILLCPRKDCCQAMQPDESSALVERERLSVPRRTAELWLVEAVGAPNSWKRDACAAWMDPDTISAGCISPVSRAVSRSTAATSIESIRLHPRDRRLFIPAYRTEPTIRIREGMVVVALHRHLCAVLQPRRVLLQDFECAHARELQKMIGDQLSERQASTPEEFVLLALEVVLGAAVRLNERKLERLELQIKHNEAHTGTQVHRAALEHLRALARQLALVVVRARKLQMALEESLEEGLAETIAAWTQDPTRLDDCSEEQKASAVEVEVQAALEGLIQQSHEHWRSAAALRQRLRGIEEATAIQLAATQTRLWAVNAAAHLWLTTMMLTLIPADFFGMNVALPAFNQASLYWPWLLVFGISLGLGAAFLALSLRYMRRRGLLRLLFADKARTRTCPICETSDGVTASWNTLVSITEADCC</sequence>
<keyword evidence="7" id="KW-0406">Ion transport</keyword>
<evidence type="ECO:0000256" key="9">
    <source>
        <dbReference type="SAM" id="MobiDB-lite"/>
    </source>
</evidence>
<keyword evidence="3 10" id="KW-0812">Transmembrane</keyword>
<comment type="caution">
    <text evidence="11">The sequence shown here is derived from an EMBL/GenBank/DDBJ whole genome shotgun (WGS) entry which is preliminary data.</text>
</comment>
<dbReference type="Pfam" id="PF22099">
    <property type="entry name" value="MRS2-like"/>
    <property type="match status" value="1"/>
</dbReference>
<evidence type="ECO:0000256" key="5">
    <source>
        <dbReference type="ARBA" id="ARBA00022946"/>
    </source>
</evidence>
<evidence type="ECO:0000313" key="12">
    <source>
        <dbReference type="Proteomes" id="UP000530660"/>
    </source>
</evidence>
<evidence type="ECO:0000256" key="2">
    <source>
        <dbReference type="ARBA" id="ARBA00022448"/>
    </source>
</evidence>
<dbReference type="GO" id="GO:0015095">
    <property type="term" value="F:magnesium ion transmembrane transporter activity"/>
    <property type="evidence" value="ECO:0007669"/>
    <property type="project" value="TreeGrafter"/>
</dbReference>
<keyword evidence="8 10" id="KW-0472">Membrane</keyword>
<dbReference type="PANTHER" id="PTHR13890:SF0">
    <property type="entry name" value="MAGNESIUM TRANSPORTER MRS2 HOMOLOG, MITOCHONDRIAL"/>
    <property type="match status" value="1"/>
</dbReference>
<dbReference type="Proteomes" id="UP000530660">
    <property type="component" value="Unassembled WGS sequence"/>
</dbReference>
<feature type="transmembrane region" description="Helical" evidence="10">
    <location>
        <begin position="413"/>
        <end position="432"/>
    </location>
</feature>
<keyword evidence="2" id="KW-0813">Transport</keyword>
<keyword evidence="6 10" id="KW-1133">Transmembrane helix</keyword>
<dbReference type="InterPro" id="IPR039204">
    <property type="entry name" value="MRS2-like"/>
</dbReference>